<dbReference type="Pfam" id="PF01648">
    <property type="entry name" value="ACPS"/>
    <property type="match status" value="1"/>
</dbReference>
<accession>A0A098GIS8</accession>
<reference evidence="5" key="1">
    <citation type="submission" date="2014-09" db="EMBL/GenBank/DDBJ databases">
        <authorList>
            <person name="GOMEZ-VALERO Laura"/>
        </authorList>
    </citation>
    <scope>NUCLEOTIDE SEQUENCE</scope>
    <source>
        <strain evidence="5">ATCC33218</strain>
    </source>
</reference>
<dbReference type="HOGENOM" id="CLU_057011_2_3_6"/>
<evidence type="ECO:0000259" key="3">
    <source>
        <dbReference type="Pfam" id="PF01648"/>
    </source>
</evidence>
<evidence type="ECO:0000256" key="2">
    <source>
        <dbReference type="ARBA" id="ARBA00022679"/>
    </source>
</evidence>
<dbReference type="Pfam" id="PF22624">
    <property type="entry name" value="AASDHPPT_N"/>
    <property type="match status" value="1"/>
</dbReference>
<dbReference type="PANTHER" id="PTHR12215">
    <property type="entry name" value="PHOSPHOPANTETHEINE TRANSFERASE"/>
    <property type="match status" value="1"/>
</dbReference>
<dbReference type="InterPro" id="IPR050559">
    <property type="entry name" value="P-Pant_transferase_sf"/>
</dbReference>
<evidence type="ECO:0000259" key="4">
    <source>
        <dbReference type="Pfam" id="PF22624"/>
    </source>
</evidence>
<dbReference type="InterPro" id="IPR008278">
    <property type="entry name" value="4-PPantetheinyl_Trfase_dom"/>
</dbReference>
<reference evidence="6 8" key="3">
    <citation type="submission" date="2016-10" db="EMBL/GenBank/DDBJ databases">
        <authorList>
            <person name="Varghese N."/>
            <person name="Submissions S."/>
        </authorList>
    </citation>
    <scope>NUCLEOTIDE SEQUENCE [LARGE SCALE GENOMIC DNA]</scope>
    <source>
        <strain evidence="6 8">ATCC 33218</strain>
    </source>
</reference>
<dbReference type="OrthoDB" id="9808281at2"/>
<dbReference type="GO" id="GO:0019878">
    <property type="term" value="P:lysine biosynthetic process via aminoadipic acid"/>
    <property type="evidence" value="ECO:0007669"/>
    <property type="project" value="TreeGrafter"/>
</dbReference>
<proteinExistence type="inferred from homology"/>
<keyword evidence="2 5" id="KW-0808">Transferase</keyword>
<dbReference type="Proteomes" id="UP000182998">
    <property type="component" value="Unassembled WGS sequence"/>
</dbReference>
<dbReference type="InterPro" id="IPR055066">
    <property type="entry name" value="AASDHPPT_N"/>
</dbReference>
<dbReference type="Proteomes" id="UP000032414">
    <property type="component" value="Chromosome I"/>
</dbReference>
<organism evidence="5 7">
    <name type="scientific">Legionella micdadei</name>
    <name type="common">Tatlockia micdadei</name>
    <dbReference type="NCBI Taxonomy" id="451"/>
    <lineage>
        <taxon>Bacteria</taxon>
        <taxon>Pseudomonadati</taxon>
        <taxon>Pseudomonadota</taxon>
        <taxon>Gammaproteobacteria</taxon>
        <taxon>Legionellales</taxon>
        <taxon>Legionellaceae</taxon>
        <taxon>Legionella</taxon>
    </lineage>
</organism>
<protein>
    <submittedName>
        <fullName evidence="5 6">4'-phosphopantetheinyl transferase</fullName>
    </submittedName>
</protein>
<dbReference type="STRING" id="451.B6N58_05530"/>
<dbReference type="Gene3D" id="3.90.470.20">
    <property type="entry name" value="4'-phosphopantetheinyl transferase domain"/>
    <property type="match status" value="2"/>
</dbReference>
<evidence type="ECO:0000313" key="8">
    <source>
        <dbReference type="Proteomes" id="UP000182998"/>
    </source>
</evidence>
<dbReference type="GO" id="GO:0008897">
    <property type="term" value="F:holo-[acyl-carrier-protein] synthase activity"/>
    <property type="evidence" value="ECO:0007669"/>
    <property type="project" value="InterPro"/>
</dbReference>
<feature type="domain" description="4'-phosphopantetheinyl transferase N-terminal" evidence="4">
    <location>
        <begin position="26"/>
        <end position="112"/>
    </location>
</feature>
<feature type="domain" description="4'-phosphopantetheinyl transferase" evidence="3">
    <location>
        <begin position="118"/>
        <end position="193"/>
    </location>
</feature>
<dbReference type="KEGG" id="tmc:LMI_2111"/>
<dbReference type="EMBL" id="LN614830">
    <property type="protein sequence ID" value="CEG61391.1"/>
    <property type="molecule type" value="Genomic_DNA"/>
</dbReference>
<reference evidence="7" key="2">
    <citation type="submission" date="2014-09" db="EMBL/GenBank/DDBJ databases">
        <authorList>
            <person name="Gomez-Valero L."/>
        </authorList>
    </citation>
    <scope>NUCLEOTIDE SEQUENCE [LARGE SCALE GENOMIC DNA]</scope>
    <source>
        <strain evidence="7">ATCC33218</strain>
    </source>
</reference>
<name>A0A098GIS8_LEGMI</name>
<evidence type="ECO:0000313" key="5">
    <source>
        <dbReference type="EMBL" id="CEG61391.1"/>
    </source>
</evidence>
<dbReference type="InterPro" id="IPR037143">
    <property type="entry name" value="4-PPantetheinyl_Trfase_dom_sf"/>
</dbReference>
<evidence type="ECO:0000313" key="7">
    <source>
        <dbReference type="Proteomes" id="UP000032414"/>
    </source>
</evidence>
<dbReference type="GO" id="GO:0000287">
    <property type="term" value="F:magnesium ion binding"/>
    <property type="evidence" value="ECO:0007669"/>
    <property type="project" value="InterPro"/>
</dbReference>
<dbReference type="GO" id="GO:0005829">
    <property type="term" value="C:cytosol"/>
    <property type="evidence" value="ECO:0007669"/>
    <property type="project" value="TreeGrafter"/>
</dbReference>
<comment type="similarity">
    <text evidence="1">Belongs to the P-Pant transferase superfamily. Gsp/Sfp/HetI/AcpT family.</text>
</comment>
<sequence length="241" mass="27833">MSINAQLMSADDCYLKTSRIDIWEFPLDKAFDRANSLLDETELTRANRYHFDRHKRRFTIARASLRLILGRYLHQEGHHLTFNYSQHGKPQVNHDLAIQFNLSHSGELALLAVGNQFPLGIDLEFFSARPYDGIAESLFSEQELQIFLKLPNYLKPQVFFHIWSQKEAFIKAIGLGLSYPTKLFSVPVFAKEAELITDSIHNCQWIMRSFMPKVALSAALCHHPGIKELRYIRLDNPAVLF</sequence>
<evidence type="ECO:0000256" key="1">
    <source>
        <dbReference type="ARBA" id="ARBA00010990"/>
    </source>
</evidence>
<dbReference type="SUPFAM" id="SSF56214">
    <property type="entry name" value="4'-phosphopantetheinyl transferase"/>
    <property type="match status" value="2"/>
</dbReference>
<dbReference type="AlphaFoldDB" id="A0A098GIS8"/>
<gene>
    <name evidence="5" type="ORF">LMI_2111</name>
    <name evidence="6" type="ORF">SAMN02982997_01600</name>
</gene>
<dbReference type="RefSeq" id="WP_045099642.1">
    <property type="nucleotide sequence ID" value="NZ_CP020614.1"/>
</dbReference>
<dbReference type="PATRIC" id="fig|451.8.peg.1214"/>
<dbReference type="PANTHER" id="PTHR12215:SF10">
    <property type="entry name" value="L-AMINOADIPATE-SEMIALDEHYDE DEHYDROGENASE-PHOSPHOPANTETHEINYL TRANSFERASE"/>
    <property type="match status" value="1"/>
</dbReference>
<dbReference type="EMBL" id="FMVN01000007">
    <property type="protein sequence ID" value="SCY39781.1"/>
    <property type="molecule type" value="Genomic_DNA"/>
</dbReference>
<evidence type="ECO:0000313" key="6">
    <source>
        <dbReference type="EMBL" id="SCY39781.1"/>
    </source>
</evidence>
<keyword evidence="8" id="KW-1185">Reference proteome</keyword>